<evidence type="ECO:0000313" key="1">
    <source>
        <dbReference type="EMBL" id="KAK8562900.1"/>
    </source>
</evidence>
<dbReference type="Proteomes" id="UP001472677">
    <property type="component" value="Unassembled WGS sequence"/>
</dbReference>
<reference evidence="1 2" key="1">
    <citation type="journal article" date="2024" name="G3 (Bethesda)">
        <title>Genome assembly of Hibiscus sabdariffa L. provides insights into metabolisms of medicinal natural products.</title>
        <authorList>
            <person name="Kim T."/>
        </authorList>
    </citation>
    <scope>NUCLEOTIDE SEQUENCE [LARGE SCALE GENOMIC DNA]</scope>
    <source>
        <strain evidence="1">TK-2024</strain>
        <tissue evidence="1">Old leaves</tissue>
    </source>
</reference>
<gene>
    <name evidence="1" type="ORF">V6N12_010964</name>
</gene>
<proteinExistence type="predicted"/>
<name>A0ABR2ELM5_9ROSI</name>
<organism evidence="1 2">
    <name type="scientific">Hibiscus sabdariffa</name>
    <name type="common">roselle</name>
    <dbReference type="NCBI Taxonomy" id="183260"/>
    <lineage>
        <taxon>Eukaryota</taxon>
        <taxon>Viridiplantae</taxon>
        <taxon>Streptophyta</taxon>
        <taxon>Embryophyta</taxon>
        <taxon>Tracheophyta</taxon>
        <taxon>Spermatophyta</taxon>
        <taxon>Magnoliopsida</taxon>
        <taxon>eudicotyledons</taxon>
        <taxon>Gunneridae</taxon>
        <taxon>Pentapetalae</taxon>
        <taxon>rosids</taxon>
        <taxon>malvids</taxon>
        <taxon>Malvales</taxon>
        <taxon>Malvaceae</taxon>
        <taxon>Malvoideae</taxon>
        <taxon>Hibiscus</taxon>
    </lineage>
</organism>
<dbReference type="EMBL" id="JBBPBM010000012">
    <property type="protein sequence ID" value="KAK8562900.1"/>
    <property type="molecule type" value="Genomic_DNA"/>
</dbReference>
<accession>A0ABR2ELM5</accession>
<protein>
    <submittedName>
        <fullName evidence="1">Uncharacterized protein</fullName>
    </submittedName>
</protein>
<sequence>MWFKARVSDYEFTVESLVADLTVTDKSHPPKKNGLSNLVWSAPPVGFIKLNVDEVILRNGSNGTLVGS</sequence>
<evidence type="ECO:0000313" key="2">
    <source>
        <dbReference type="Proteomes" id="UP001472677"/>
    </source>
</evidence>
<keyword evidence="2" id="KW-1185">Reference proteome</keyword>
<comment type="caution">
    <text evidence="1">The sequence shown here is derived from an EMBL/GenBank/DDBJ whole genome shotgun (WGS) entry which is preliminary data.</text>
</comment>